<evidence type="ECO:0000313" key="3">
    <source>
        <dbReference type="EMBL" id="KGG07430.1"/>
    </source>
</evidence>
<dbReference type="AlphaFoldDB" id="A0A0A2B3Q9"/>
<dbReference type="SUPFAM" id="SSF52972">
    <property type="entry name" value="ITPase-like"/>
    <property type="match status" value="1"/>
</dbReference>
<sequence length="194" mass="21432">MNHPVLTIASGNKTKVSEISAMLDVLSLRVQKQPEYLNVEETGDTYFENALLKAKAAALETKTWALADDSGLEVDVLDGRPGIYSARYAKNNSEKIKKLINELSDSPYRSARFISCMVLCDPSGNLVKDSTGICWGEILKTPKYPNGEFESVFWVKEANCVYGELSQSQLSKLGSRGKAARIMSPYLKKEIGLN</sequence>
<name>A0A0A2B3Q9_PROMR</name>
<dbReference type="PANTHER" id="PTHR11067">
    <property type="entry name" value="INOSINE TRIPHOSPHATE PYROPHOSPHATASE/HAM1 PROTEIN"/>
    <property type="match status" value="1"/>
</dbReference>
<dbReference type="InterPro" id="IPR029001">
    <property type="entry name" value="ITPase-like_fam"/>
</dbReference>
<gene>
    <name evidence="3" type="ORF">EV01_1768</name>
</gene>
<keyword evidence="2" id="KW-0378">Hydrolase</keyword>
<reference evidence="4" key="1">
    <citation type="journal article" date="2014" name="Sci. Data">
        <title>Genomes of diverse isolates of the marine cyanobacterium Prochlorococcus.</title>
        <authorList>
            <person name="Biller S."/>
            <person name="Berube P."/>
            <person name="Thompson J."/>
            <person name="Kelly L."/>
            <person name="Roggensack S."/>
            <person name="Awad L."/>
            <person name="Roache-Johnson K."/>
            <person name="Ding H."/>
            <person name="Giovannoni S.J."/>
            <person name="Moore L.R."/>
            <person name="Chisholm S.W."/>
        </authorList>
    </citation>
    <scope>NUCLEOTIDE SEQUENCE [LARGE SCALE GENOMIC DNA]</scope>
</reference>
<dbReference type="GO" id="GO:0009143">
    <property type="term" value="P:nucleoside triphosphate catabolic process"/>
    <property type="evidence" value="ECO:0007669"/>
    <property type="project" value="InterPro"/>
</dbReference>
<organism evidence="3 4">
    <name type="scientific">Prochlorococcus marinus str. MIT 9401</name>
    <dbReference type="NCBI Taxonomy" id="167551"/>
    <lineage>
        <taxon>Bacteria</taxon>
        <taxon>Bacillati</taxon>
        <taxon>Cyanobacteriota</taxon>
        <taxon>Cyanophyceae</taxon>
        <taxon>Synechococcales</taxon>
        <taxon>Prochlorococcaceae</taxon>
        <taxon>Prochlorococcus</taxon>
    </lineage>
</organism>
<dbReference type="Pfam" id="PF01725">
    <property type="entry name" value="Ham1p_like"/>
    <property type="match status" value="1"/>
</dbReference>
<comment type="caution">
    <text evidence="3">The sequence shown here is derived from an EMBL/GenBank/DDBJ whole genome shotgun (WGS) entry which is preliminary data.</text>
</comment>
<dbReference type="RefSeq" id="WP_032517753.1">
    <property type="nucleotide sequence ID" value="NZ_JNAR01000016.1"/>
</dbReference>
<dbReference type="CDD" id="cd00515">
    <property type="entry name" value="HAM1"/>
    <property type="match status" value="1"/>
</dbReference>
<proteinExistence type="inferred from homology"/>
<evidence type="ECO:0000313" key="4">
    <source>
        <dbReference type="Proteomes" id="UP000030481"/>
    </source>
</evidence>
<dbReference type="Proteomes" id="UP000030481">
    <property type="component" value="Unassembled WGS sequence"/>
</dbReference>
<accession>A0A0A2B3Q9</accession>
<dbReference type="EMBL" id="JNAR01000016">
    <property type="protein sequence ID" value="KGG07430.1"/>
    <property type="molecule type" value="Genomic_DNA"/>
</dbReference>
<evidence type="ECO:0000256" key="2">
    <source>
        <dbReference type="ARBA" id="ARBA00022801"/>
    </source>
</evidence>
<dbReference type="InterPro" id="IPR002637">
    <property type="entry name" value="RdgB/HAM1"/>
</dbReference>
<dbReference type="Gene3D" id="3.90.950.10">
    <property type="match status" value="1"/>
</dbReference>
<dbReference type="GO" id="GO:0047429">
    <property type="term" value="F:nucleoside triphosphate diphosphatase activity"/>
    <property type="evidence" value="ECO:0007669"/>
    <property type="project" value="InterPro"/>
</dbReference>
<dbReference type="GO" id="GO:0005829">
    <property type="term" value="C:cytosol"/>
    <property type="evidence" value="ECO:0007669"/>
    <property type="project" value="TreeGrafter"/>
</dbReference>
<evidence type="ECO:0000256" key="1">
    <source>
        <dbReference type="ARBA" id="ARBA00008023"/>
    </source>
</evidence>
<protein>
    <submittedName>
        <fullName evidence="3">Xanthosine/inosine triphosphate pyrophosphatasee</fullName>
    </submittedName>
</protein>
<dbReference type="PANTHER" id="PTHR11067:SF9">
    <property type="entry name" value="INOSINE TRIPHOSPHATE PYROPHOSPHATASE"/>
    <property type="match status" value="1"/>
</dbReference>
<comment type="similarity">
    <text evidence="1">Belongs to the HAM1 NTPase family.</text>
</comment>